<feature type="domain" description="OmpR/PhoB-type" evidence="3">
    <location>
        <begin position="90"/>
        <end position="189"/>
    </location>
</feature>
<protein>
    <submittedName>
        <fullName evidence="4">DNA-binding response regulator</fullName>
    </submittedName>
</protein>
<dbReference type="Pfam" id="PF00486">
    <property type="entry name" value="Trans_reg_C"/>
    <property type="match status" value="1"/>
</dbReference>
<dbReference type="Proteomes" id="UP001327219">
    <property type="component" value="Chromosome"/>
</dbReference>
<dbReference type="InterPro" id="IPR016032">
    <property type="entry name" value="Sig_transdc_resp-reg_C-effctor"/>
</dbReference>
<dbReference type="InterPro" id="IPR036388">
    <property type="entry name" value="WH-like_DNA-bd_sf"/>
</dbReference>
<evidence type="ECO:0000313" key="5">
    <source>
        <dbReference type="Proteomes" id="UP001327219"/>
    </source>
</evidence>
<dbReference type="CDD" id="cd00383">
    <property type="entry name" value="trans_reg_C"/>
    <property type="match status" value="1"/>
</dbReference>
<organism evidence="4 5">
    <name type="scientific">Candidatus Bandiella euplotis</name>
    <dbReference type="NCBI Taxonomy" id="1664265"/>
    <lineage>
        <taxon>Bacteria</taxon>
        <taxon>Pseudomonadati</taxon>
        <taxon>Pseudomonadota</taxon>
        <taxon>Alphaproteobacteria</taxon>
        <taxon>Rickettsiales</taxon>
        <taxon>Candidatus Midichloriaceae</taxon>
        <taxon>Candidatus Bandiella</taxon>
    </lineage>
</organism>
<feature type="DNA-binding region" description="OmpR/PhoB-type" evidence="2">
    <location>
        <begin position="90"/>
        <end position="189"/>
    </location>
</feature>
<dbReference type="PROSITE" id="PS51755">
    <property type="entry name" value="OMPR_PHOB"/>
    <property type="match status" value="1"/>
</dbReference>
<evidence type="ECO:0000256" key="1">
    <source>
        <dbReference type="ARBA" id="ARBA00023125"/>
    </source>
</evidence>
<proteinExistence type="predicted"/>
<accession>A0ABZ0UJV9</accession>
<dbReference type="EMBL" id="CP110820">
    <property type="protein sequence ID" value="WPX96396.1"/>
    <property type="molecule type" value="Genomic_DNA"/>
</dbReference>
<gene>
    <name evidence="4" type="ORF">Bandiella_00507</name>
</gene>
<evidence type="ECO:0000256" key="2">
    <source>
        <dbReference type="PROSITE-ProRule" id="PRU01091"/>
    </source>
</evidence>
<keyword evidence="1 2" id="KW-0238">DNA-binding</keyword>
<name>A0ABZ0UJV9_9RICK</name>
<reference evidence="4 5" key="1">
    <citation type="submission" date="2022-11" db="EMBL/GenBank/DDBJ databases">
        <title>Host association and intracellularity evolved multiple times independently in the Rickettsiales.</title>
        <authorList>
            <person name="Castelli M."/>
            <person name="Nardi T."/>
            <person name="Gammuto L."/>
            <person name="Bellinzona G."/>
            <person name="Sabaneyeva E."/>
            <person name="Potekhin A."/>
            <person name="Serra V."/>
            <person name="Petroni G."/>
            <person name="Sassera D."/>
        </authorList>
    </citation>
    <scope>NUCLEOTIDE SEQUENCE [LARGE SCALE GENOMIC DNA]</scope>
    <source>
        <strain evidence="4 5">NDG2</strain>
    </source>
</reference>
<evidence type="ECO:0000259" key="3">
    <source>
        <dbReference type="PROSITE" id="PS51755"/>
    </source>
</evidence>
<evidence type="ECO:0000313" key="4">
    <source>
        <dbReference type="EMBL" id="WPX96396.1"/>
    </source>
</evidence>
<dbReference type="Gene3D" id="1.10.10.10">
    <property type="entry name" value="Winged helix-like DNA-binding domain superfamily/Winged helix DNA-binding domain"/>
    <property type="match status" value="1"/>
</dbReference>
<dbReference type="SUPFAM" id="SSF46894">
    <property type="entry name" value="C-terminal effector domain of the bipartite response regulators"/>
    <property type="match status" value="1"/>
</dbReference>
<dbReference type="GO" id="GO:0003677">
    <property type="term" value="F:DNA binding"/>
    <property type="evidence" value="ECO:0007669"/>
    <property type="project" value="UniProtKB-KW"/>
</dbReference>
<sequence length="189" mass="21959">MITILSDSDYIEYALKTVGIYKTLEISTINCLDNRGDLESSVVIVDDKPIDLESLPTFILIAHHKNANLQKPFHISALMQMLNQKLESLSNYIYPDNFSFFFYKRLLLNKYGQSSNLTEKEANLLRYLLKNNNSLVSKSVILQEIWQYKFNTETTTLQTHLYSLKSKFKDLQICDTIEIQTDKVKIKAF</sequence>
<dbReference type="InterPro" id="IPR001867">
    <property type="entry name" value="OmpR/PhoB-type_DNA-bd"/>
</dbReference>
<dbReference type="RefSeq" id="WP_323733210.1">
    <property type="nucleotide sequence ID" value="NZ_CP110820.1"/>
</dbReference>
<dbReference type="SMART" id="SM00862">
    <property type="entry name" value="Trans_reg_C"/>
    <property type="match status" value="1"/>
</dbReference>
<keyword evidence="5" id="KW-1185">Reference proteome</keyword>